<proteinExistence type="inferred from homology"/>
<comment type="caution">
    <text evidence="4">The sequence shown here is derived from an EMBL/GenBank/DDBJ whole genome shotgun (WGS) entry which is preliminary data.</text>
</comment>
<dbReference type="SUPFAM" id="SSF49785">
    <property type="entry name" value="Galactose-binding domain-like"/>
    <property type="match status" value="1"/>
</dbReference>
<sequence>MKLLLATTLTYLFCLMNASAQDLIIDDRSTGDTRSNIGADWRLVTDRVMGGISKGSLTPESYLDKKCLRMQGEVSTENNGGFVQMALDLNDGKEFDASNFQGLELVIAGNNEVYNLHYRTSGLWMPWQSYRASFKVSPEWGIVKIPFSMMTQYKTSKKFQASKIKRLGLVAIGKNFDADLCVASVRFYGKQ</sequence>
<dbReference type="PANTHER" id="PTHR13194:SF19">
    <property type="entry name" value="NAD(P)-BINDING ROSSMANN-FOLD SUPERFAMILY PROTEIN"/>
    <property type="match status" value="1"/>
</dbReference>
<dbReference type="AlphaFoldDB" id="A0A4R1F902"/>
<keyword evidence="5" id="KW-1185">Reference proteome</keyword>
<dbReference type="Proteomes" id="UP000294887">
    <property type="component" value="Unassembled WGS sequence"/>
</dbReference>
<reference evidence="4 5" key="1">
    <citation type="submission" date="2019-03" db="EMBL/GenBank/DDBJ databases">
        <title>Genomic Encyclopedia of Type Strains, Phase IV (KMG-IV): sequencing the most valuable type-strain genomes for metagenomic binning, comparative biology and taxonomic classification.</title>
        <authorList>
            <person name="Goeker M."/>
        </authorList>
    </citation>
    <scope>NUCLEOTIDE SEQUENCE [LARGE SCALE GENOMIC DNA]</scope>
    <source>
        <strain evidence="4 5">DSM 24830</strain>
    </source>
</reference>
<evidence type="ECO:0000256" key="2">
    <source>
        <dbReference type="SAM" id="SignalP"/>
    </source>
</evidence>
<dbReference type="GO" id="GO:0051082">
    <property type="term" value="F:unfolded protein binding"/>
    <property type="evidence" value="ECO:0007669"/>
    <property type="project" value="TreeGrafter"/>
</dbReference>
<dbReference type="Pfam" id="PF08547">
    <property type="entry name" value="CIA30"/>
    <property type="match status" value="1"/>
</dbReference>
<dbReference type="GO" id="GO:0010257">
    <property type="term" value="P:NADH dehydrogenase complex assembly"/>
    <property type="evidence" value="ECO:0007669"/>
    <property type="project" value="TreeGrafter"/>
</dbReference>
<dbReference type="PANTHER" id="PTHR13194">
    <property type="entry name" value="COMPLEX I INTERMEDIATE-ASSOCIATED PROTEIN 30"/>
    <property type="match status" value="1"/>
</dbReference>
<feature type="chain" id="PRO_5020394571" evidence="2">
    <location>
        <begin position="21"/>
        <end position="191"/>
    </location>
</feature>
<accession>A0A4R1F902</accession>
<feature type="signal peptide" evidence="2">
    <location>
        <begin position="1"/>
        <end position="20"/>
    </location>
</feature>
<evidence type="ECO:0000313" key="4">
    <source>
        <dbReference type="EMBL" id="TCJ89262.1"/>
    </source>
</evidence>
<evidence type="ECO:0000259" key="3">
    <source>
        <dbReference type="Pfam" id="PF08547"/>
    </source>
</evidence>
<keyword evidence="2" id="KW-0732">Signal</keyword>
<gene>
    <name evidence="4" type="ORF">EV695_1124</name>
</gene>
<name>A0A4R1F902_9GAMM</name>
<dbReference type="InterPro" id="IPR008979">
    <property type="entry name" value="Galactose-bd-like_sf"/>
</dbReference>
<dbReference type="OrthoDB" id="442188at2"/>
<organism evidence="4 5">
    <name type="scientific">Cocleimonas flava</name>
    <dbReference type="NCBI Taxonomy" id="634765"/>
    <lineage>
        <taxon>Bacteria</taxon>
        <taxon>Pseudomonadati</taxon>
        <taxon>Pseudomonadota</taxon>
        <taxon>Gammaproteobacteria</taxon>
        <taxon>Thiotrichales</taxon>
        <taxon>Thiotrichaceae</taxon>
        <taxon>Cocleimonas</taxon>
    </lineage>
</organism>
<dbReference type="InterPro" id="IPR013857">
    <property type="entry name" value="NADH-UbQ_OxRdtase-assoc_prot30"/>
</dbReference>
<comment type="similarity">
    <text evidence="1">Belongs to the CIA30 family.</text>
</comment>
<protein>
    <submittedName>
        <fullName evidence="4">Complex I intermediate-associated protein 30 (CIA30)</fullName>
    </submittedName>
</protein>
<dbReference type="InterPro" id="IPR039131">
    <property type="entry name" value="NDUFAF1"/>
</dbReference>
<evidence type="ECO:0000256" key="1">
    <source>
        <dbReference type="ARBA" id="ARBA00007884"/>
    </source>
</evidence>
<dbReference type="Gene3D" id="2.60.120.430">
    <property type="entry name" value="Galactose-binding lectin"/>
    <property type="match status" value="1"/>
</dbReference>
<feature type="domain" description="NADH:ubiquinone oxidoreductase intermediate-associated protein 30" evidence="3">
    <location>
        <begin position="39"/>
        <end position="174"/>
    </location>
</feature>
<evidence type="ECO:0000313" key="5">
    <source>
        <dbReference type="Proteomes" id="UP000294887"/>
    </source>
</evidence>
<dbReference type="EMBL" id="SMFQ01000002">
    <property type="protein sequence ID" value="TCJ89262.1"/>
    <property type="molecule type" value="Genomic_DNA"/>
</dbReference>